<dbReference type="InterPro" id="IPR002110">
    <property type="entry name" value="Ankyrin_rpt"/>
</dbReference>
<feature type="repeat" description="ANK" evidence="3">
    <location>
        <begin position="532"/>
        <end position="565"/>
    </location>
</feature>
<name>A0A2T9Y518_9FUNG</name>
<evidence type="ECO:0000313" key="4">
    <source>
        <dbReference type="EMBL" id="PVU87442.1"/>
    </source>
</evidence>
<dbReference type="Pfam" id="PF12796">
    <property type="entry name" value="Ank_2"/>
    <property type="match status" value="5"/>
</dbReference>
<dbReference type="EMBL" id="MBFT01000740">
    <property type="protein sequence ID" value="PVU87442.1"/>
    <property type="molecule type" value="Genomic_DNA"/>
</dbReference>
<dbReference type="InterPro" id="IPR051165">
    <property type="entry name" value="Multifunctional_ANK_Repeat"/>
</dbReference>
<protein>
    <recommendedName>
        <fullName evidence="6">Ankyrin repeat protein</fullName>
    </recommendedName>
</protein>
<dbReference type="OrthoDB" id="4772757at2759"/>
<gene>
    <name evidence="4" type="ORF">BB559_006053</name>
</gene>
<dbReference type="SUPFAM" id="SSF48403">
    <property type="entry name" value="Ankyrin repeat"/>
    <property type="match status" value="3"/>
</dbReference>
<accession>A0A2T9Y518</accession>
<organism evidence="4 5">
    <name type="scientific">Furculomyces boomerangus</name>
    <dbReference type="NCBI Taxonomy" id="61424"/>
    <lineage>
        <taxon>Eukaryota</taxon>
        <taxon>Fungi</taxon>
        <taxon>Fungi incertae sedis</taxon>
        <taxon>Zoopagomycota</taxon>
        <taxon>Kickxellomycotina</taxon>
        <taxon>Harpellomycetes</taxon>
        <taxon>Harpellales</taxon>
        <taxon>Harpellaceae</taxon>
        <taxon>Furculomyces</taxon>
    </lineage>
</organism>
<keyword evidence="1" id="KW-0677">Repeat</keyword>
<dbReference type="PANTHER" id="PTHR24123:SF33">
    <property type="entry name" value="PROTEIN HOS4"/>
    <property type="match status" value="1"/>
</dbReference>
<dbReference type="SMART" id="SM00248">
    <property type="entry name" value="ANK"/>
    <property type="match status" value="14"/>
</dbReference>
<dbReference type="PANTHER" id="PTHR24123">
    <property type="entry name" value="ANKYRIN REPEAT-CONTAINING"/>
    <property type="match status" value="1"/>
</dbReference>
<dbReference type="PROSITE" id="PS50297">
    <property type="entry name" value="ANK_REP_REGION"/>
    <property type="match status" value="1"/>
</dbReference>
<evidence type="ECO:0000256" key="2">
    <source>
        <dbReference type="ARBA" id="ARBA00023043"/>
    </source>
</evidence>
<evidence type="ECO:0008006" key="6">
    <source>
        <dbReference type="Google" id="ProtNLM"/>
    </source>
</evidence>
<sequence>MGFEQLDFLTTSKIFIECQRPELSTLSRSFYEVSHSTSVQAKFLIKEFGINRVYGKFGFQRVYRKLSQKENVYLALIKRKVSPFNYPYSMFGDCLERGWLKLLEKLLTLNKLQLVSEPNNISSKIYTVVPIVDINRISRYIGYIARKGHIEILRALDYAHKIKIDITREYGIPKEQILGGESLVQLHPKFHMVDYVGGLLFTALVKKQHEFAEYVLAISSDVGLSDYIKCFQYSVKYGDTKATNLLKKHKSLETLFTSETLEISIGNGDLELAQKHIAAGIPLQNINYLAIKTASNGNMNTLQFLLDNGANPAHNSFQSVVSASANGKIEAVKLLVKRAGTGNIGKNKQLSRALSQASSNGHLDVVKYLVEIGADPTYMRYDPVICALKSKCVEILKYYISLGIKFKNLGDMQVQGFRTNDFEFIKFFVENGCDIHIDDDFALQQACYSNYEIAKYLVENGANINANNYASLSNAIFYNKVEIVKLLLENTKNRYNNFKVHVGLERQFEAACLNDQIETVKLLLEFDNQVHSNLTRVMILAYKNQNYSIVKLLIENGADLNTEDSYILCDSICNNNLNLIEFLLEKDAQVGTKTNEMFLEGCRNGIQIVAQKLLNMETVHQNTDLIKEGFIKAIMNKHGKIVSMIFPFILEMKNIDQKLVISCCKYGNFFIAEKLIGHRPDIEMNWSKCLLLGCRSGDLRMVKLAIENGAKVSAKEDEALRVAYMSNYSEIVNLLLLEGASPKMVPSFELLIACRKGDILRAKELINEGKADIKFQNYSCLVWASINDHSEVTELLLRNGADVNAQKGRGLIVACRKGNYEIVKLFIDYGADVMIRNNRPLVCAISKNNIVVAKLLLASGAQVTAKKGHAIYWTAKSGGLKAFNLIFGRYNDAIAGTRDGNDGNNVRNLGGGGYYEKSLVWTVCGRNNRVLNELRWDFVDEDSVYFDISMRLAKRVGWDEGRGILKRM</sequence>
<evidence type="ECO:0000256" key="3">
    <source>
        <dbReference type="PROSITE-ProRule" id="PRU00023"/>
    </source>
</evidence>
<dbReference type="PROSITE" id="PS50088">
    <property type="entry name" value="ANK_REPEAT"/>
    <property type="match status" value="3"/>
</dbReference>
<comment type="caution">
    <text evidence="4">The sequence shown here is derived from an EMBL/GenBank/DDBJ whole genome shotgun (WGS) entry which is preliminary data.</text>
</comment>
<proteinExistence type="predicted"/>
<dbReference type="Proteomes" id="UP000245699">
    <property type="component" value="Unassembled WGS sequence"/>
</dbReference>
<dbReference type="InterPro" id="IPR036770">
    <property type="entry name" value="Ankyrin_rpt-contain_sf"/>
</dbReference>
<dbReference type="Gene3D" id="1.25.40.20">
    <property type="entry name" value="Ankyrin repeat-containing domain"/>
    <property type="match status" value="4"/>
</dbReference>
<feature type="repeat" description="ANK" evidence="3">
    <location>
        <begin position="806"/>
        <end position="838"/>
    </location>
</feature>
<evidence type="ECO:0000256" key="1">
    <source>
        <dbReference type="ARBA" id="ARBA00022737"/>
    </source>
</evidence>
<dbReference type="STRING" id="61424.A0A2T9Y518"/>
<feature type="repeat" description="ANK" evidence="3">
    <location>
        <begin position="776"/>
        <end position="808"/>
    </location>
</feature>
<dbReference type="AlphaFoldDB" id="A0A2T9Y518"/>
<evidence type="ECO:0000313" key="5">
    <source>
        <dbReference type="Proteomes" id="UP000245699"/>
    </source>
</evidence>
<keyword evidence="2 3" id="KW-0040">ANK repeat</keyword>
<reference evidence="4 5" key="1">
    <citation type="journal article" date="2018" name="MBio">
        <title>Comparative Genomics Reveals the Core Gene Toolbox for the Fungus-Insect Symbiosis.</title>
        <authorList>
            <person name="Wang Y."/>
            <person name="Stata M."/>
            <person name="Wang W."/>
            <person name="Stajich J.E."/>
            <person name="White M.M."/>
            <person name="Moncalvo J.M."/>
        </authorList>
    </citation>
    <scope>NUCLEOTIDE SEQUENCE [LARGE SCALE GENOMIC DNA]</scope>
    <source>
        <strain evidence="4 5">AUS-77-4</strain>
    </source>
</reference>
<keyword evidence="5" id="KW-1185">Reference proteome</keyword>